<dbReference type="RefSeq" id="WP_009948836.1">
    <property type="nucleotide sequence ID" value="NZ_BAAAGS010000055.1"/>
</dbReference>
<dbReference type="PANTHER" id="PTHR43767:SF1">
    <property type="entry name" value="NONRIBOSOMAL PEPTIDE SYNTHASE PES1 (EUROFUNG)-RELATED"/>
    <property type="match status" value="1"/>
</dbReference>
<dbReference type="InterPro" id="IPR050237">
    <property type="entry name" value="ATP-dep_AMP-bd_enzyme"/>
</dbReference>
<dbReference type="SUPFAM" id="SSF56801">
    <property type="entry name" value="Acetyl-CoA synthetase-like"/>
    <property type="match status" value="1"/>
</dbReference>
<sequence length="552" mass="61676">MNLNKNGSGRADDGFVRLGGLWHSTFRRLLSGKGLWLGEIFSNAARRHPGTEVELDRPLQCFAERGLHFTVTQLSELVDELAARLGAAGVRPSERVAIYKTDNFDIVLLACAAARIGAVPALLSPALDGEVVAKLLDRIGRPWLITDGDTLDGELREVPVADITRAVLLSAGASRPDAISLSSHTGAPRRQPVRQRPRDPMVITHSSGTTGLPKLAVHCPEGFWHRQAPQKLIAWPIRGREKAALSMTLVHARFYMALEMFLNRGNSMVVAVDPDPAKIGPLLVRTRPGFLETHPNTFVDWEVLADAPGAPLSSVRFFNAAFDAIHPRTISRMLNASRRSRPLFFRFYGQSEIGPVSGYWYTRRSAPNAVGQCVGFKLFGFISMRIVGPDGRRRRAGQPGHIEVRGPSEILTYLGEEERYAREVHDGWWRMGDMGYLDRWGRLYLRDREVDQIESMKSTLETEDLLMSRLDELREVVIVAGVRGQPVPVVATTGEQPLDEERWQQATRDLPTMAPVVQCRHEQLPYTATRKVRRRELTRLLREGGIADNQAQ</sequence>
<dbReference type="EMBL" id="BAAAGS010000055">
    <property type="protein sequence ID" value="GAA0551919.1"/>
    <property type="molecule type" value="Genomic_DNA"/>
</dbReference>
<reference evidence="3 4" key="1">
    <citation type="journal article" date="2019" name="Int. J. Syst. Evol. Microbiol.">
        <title>The Global Catalogue of Microorganisms (GCM) 10K type strain sequencing project: providing services to taxonomists for standard genome sequencing and annotation.</title>
        <authorList>
            <consortium name="The Broad Institute Genomics Platform"/>
            <consortium name="The Broad Institute Genome Sequencing Center for Infectious Disease"/>
            <person name="Wu L."/>
            <person name="Ma J."/>
        </authorList>
    </citation>
    <scope>NUCLEOTIDE SEQUENCE [LARGE SCALE GENOMIC DNA]</scope>
    <source>
        <strain evidence="3 4">JCM 10303</strain>
    </source>
</reference>
<dbReference type="InterPro" id="IPR020845">
    <property type="entry name" value="AMP-binding_CS"/>
</dbReference>
<comment type="caution">
    <text evidence="3">The sequence shown here is derived from an EMBL/GenBank/DDBJ whole genome shotgun (WGS) entry which is preliminary data.</text>
</comment>
<gene>
    <name evidence="3" type="ORF">GCM10009533_57770</name>
</gene>
<organism evidence="3 4">
    <name type="scientific">Saccharopolyspora erythraea</name>
    <name type="common">Streptomyces erythraeus</name>
    <dbReference type="NCBI Taxonomy" id="1836"/>
    <lineage>
        <taxon>Bacteria</taxon>
        <taxon>Bacillati</taxon>
        <taxon>Actinomycetota</taxon>
        <taxon>Actinomycetes</taxon>
        <taxon>Pseudonocardiales</taxon>
        <taxon>Pseudonocardiaceae</taxon>
        <taxon>Saccharopolyspora</taxon>
    </lineage>
</organism>
<dbReference type="Pfam" id="PF00501">
    <property type="entry name" value="AMP-binding"/>
    <property type="match status" value="1"/>
</dbReference>
<dbReference type="Gene3D" id="3.40.50.12780">
    <property type="entry name" value="N-terminal domain of ligase-like"/>
    <property type="match status" value="1"/>
</dbReference>
<dbReference type="InterPro" id="IPR042099">
    <property type="entry name" value="ANL_N_sf"/>
</dbReference>
<evidence type="ECO:0000256" key="1">
    <source>
        <dbReference type="SAM" id="MobiDB-lite"/>
    </source>
</evidence>
<evidence type="ECO:0000313" key="4">
    <source>
        <dbReference type="Proteomes" id="UP001500729"/>
    </source>
</evidence>
<dbReference type="Proteomes" id="UP001500729">
    <property type="component" value="Unassembled WGS sequence"/>
</dbReference>
<evidence type="ECO:0000313" key="3">
    <source>
        <dbReference type="EMBL" id="GAA0551919.1"/>
    </source>
</evidence>
<dbReference type="InterPro" id="IPR000873">
    <property type="entry name" value="AMP-dep_synth/lig_dom"/>
</dbReference>
<keyword evidence="4" id="KW-1185">Reference proteome</keyword>
<name>A0ABN1DTQ8_SACER</name>
<feature type="region of interest" description="Disordered" evidence="1">
    <location>
        <begin position="177"/>
        <end position="197"/>
    </location>
</feature>
<proteinExistence type="predicted"/>
<evidence type="ECO:0000259" key="2">
    <source>
        <dbReference type="Pfam" id="PF00501"/>
    </source>
</evidence>
<protein>
    <submittedName>
        <fullName evidence="3">AMP-binding protein</fullName>
    </submittedName>
</protein>
<feature type="domain" description="AMP-dependent synthetase/ligase" evidence="2">
    <location>
        <begin position="43"/>
        <end position="414"/>
    </location>
</feature>
<dbReference type="PANTHER" id="PTHR43767">
    <property type="entry name" value="LONG-CHAIN-FATTY-ACID--COA LIGASE"/>
    <property type="match status" value="1"/>
</dbReference>
<accession>A0ABN1DTQ8</accession>
<dbReference type="PROSITE" id="PS00455">
    <property type="entry name" value="AMP_BINDING"/>
    <property type="match status" value="1"/>
</dbReference>